<evidence type="ECO:0000256" key="6">
    <source>
        <dbReference type="ARBA" id="ARBA00023098"/>
    </source>
</evidence>
<reference evidence="10" key="1">
    <citation type="journal article" date="2019" name="Int. J. Syst. Evol. Microbiol.">
        <title>The Global Catalogue of Microorganisms (GCM) 10K type strain sequencing project: providing services to taxonomists for standard genome sequencing and annotation.</title>
        <authorList>
            <consortium name="The Broad Institute Genomics Platform"/>
            <consortium name="The Broad Institute Genome Sequencing Center for Infectious Disease"/>
            <person name="Wu L."/>
            <person name="Ma J."/>
        </authorList>
    </citation>
    <scope>NUCLEOTIDE SEQUENCE [LARGE SCALE GENOMIC DNA]</scope>
    <source>
        <strain evidence="10">KCTC 13128</strain>
    </source>
</reference>
<dbReference type="PANTHER" id="PTHR43159">
    <property type="entry name" value="ENOYL-[ACYL-CARRIER-PROTEIN] REDUCTASE"/>
    <property type="match status" value="1"/>
</dbReference>
<dbReference type="EMBL" id="JBHRSA010000057">
    <property type="protein sequence ID" value="MFC3041760.1"/>
    <property type="molecule type" value="Genomic_DNA"/>
</dbReference>
<keyword evidence="8" id="KW-0520">NAD</keyword>
<sequence length="258" mass="27808">MSDLLQGKNIVVMGVANERSIAWGITKSLHNAGANLIFTNRQERSYNKLVKLLEKNDISAELIVTCDVASDQSIQEAFEEIKNKVGIIHGVIHSVAFANREELQGDYAETSREGFLLAQEISAYSLVAVTKAAKDIMAEGGSIVTQTYLGSERVIKNYNVMGVAKASLEASMRYLAEDVGKLGIRVNAVSAGPIRTLSAKGVSGFNEKAGKIEEVAPLRRNVDQDQVGDATLFFMSDLSRGVTGEILHVDSGFNIIGG</sequence>
<dbReference type="GO" id="GO:0016491">
    <property type="term" value="F:oxidoreductase activity"/>
    <property type="evidence" value="ECO:0007669"/>
    <property type="project" value="UniProtKB-KW"/>
</dbReference>
<keyword evidence="3 8" id="KW-0444">Lipid biosynthesis</keyword>
<dbReference type="SUPFAM" id="SSF51735">
    <property type="entry name" value="NAD(P)-binding Rossmann-fold domains"/>
    <property type="match status" value="1"/>
</dbReference>
<accession>A0ABV7D0L6</accession>
<dbReference type="NCBIfam" id="NF006369">
    <property type="entry name" value="PRK08594.1"/>
    <property type="match status" value="1"/>
</dbReference>
<evidence type="ECO:0000256" key="2">
    <source>
        <dbReference type="ARBA" id="ARBA00009233"/>
    </source>
</evidence>
<dbReference type="Proteomes" id="UP001595279">
    <property type="component" value="Unassembled WGS sequence"/>
</dbReference>
<dbReference type="InterPro" id="IPR036291">
    <property type="entry name" value="NAD(P)-bd_dom_sf"/>
</dbReference>
<dbReference type="Pfam" id="PF13561">
    <property type="entry name" value="adh_short_C2"/>
    <property type="match status" value="1"/>
</dbReference>
<dbReference type="InterPro" id="IPR014358">
    <property type="entry name" value="Enoyl-ACP_Rdtase_NADH"/>
</dbReference>
<keyword evidence="6" id="KW-0443">Lipid metabolism</keyword>
<evidence type="ECO:0000256" key="7">
    <source>
        <dbReference type="ARBA" id="ARBA00023160"/>
    </source>
</evidence>
<gene>
    <name evidence="9" type="primary">fabI</name>
    <name evidence="9" type="ORF">ACFOGI_16095</name>
</gene>
<evidence type="ECO:0000256" key="4">
    <source>
        <dbReference type="ARBA" id="ARBA00022832"/>
    </source>
</evidence>
<evidence type="ECO:0000256" key="1">
    <source>
        <dbReference type="ARBA" id="ARBA00005189"/>
    </source>
</evidence>
<organism evidence="9 10">
    <name type="scientific">Virgibacillus xinjiangensis</name>
    <dbReference type="NCBI Taxonomy" id="393090"/>
    <lineage>
        <taxon>Bacteria</taxon>
        <taxon>Bacillati</taxon>
        <taxon>Bacillota</taxon>
        <taxon>Bacilli</taxon>
        <taxon>Bacillales</taxon>
        <taxon>Bacillaceae</taxon>
        <taxon>Virgibacillus</taxon>
    </lineage>
</organism>
<dbReference type="RefSeq" id="WP_390274805.1">
    <property type="nucleotide sequence ID" value="NZ_JBHRSA010000057.1"/>
</dbReference>
<comment type="similarity">
    <text evidence="2 8">Belongs to the short-chain dehydrogenases/reductases (SDR) family. FabI subfamily.</text>
</comment>
<evidence type="ECO:0000256" key="5">
    <source>
        <dbReference type="ARBA" id="ARBA00023002"/>
    </source>
</evidence>
<comment type="pathway">
    <text evidence="1">Lipid metabolism.</text>
</comment>
<dbReference type="InterPro" id="IPR002347">
    <property type="entry name" value="SDR_fam"/>
</dbReference>
<evidence type="ECO:0000256" key="3">
    <source>
        <dbReference type="ARBA" id="ARBA00022516"/>
    </source>
</evidence>
<dbReference type="CDD" id="cd05372">
    <property type="entry name" value="ENR_SDR"/>
    <property type="match status" value="1"/>
</dbReference>
<evidence type="ECO:0000313" key="10">
    <source>
        <dbReference type="Proteomes" id="UP001595279"/>
    </source>
</evidence>
<dbReference type="PRINTS" id="PR00081">
    <property type="entry name" value="GDHRDH"/>
</dbReference>
<dbReference type="PANTHER" id="PTHR43159:SF2">
    <property type="entry name" value="ENOYL-[ACYL-CARRIER-PROTEIN] REDUCTASE [NADH], CHLOROPLASTIC"/>
    <property type="match status" value="1"/>
</dbReference>
<dbReference type="Gene3D" id="1.10.8.400">
    <property type="entry name" value="Enoyl acyl carrier protein reductase"/>
    <property type="match status" value="1"/>
</dbReference>
<name>A0ABV7D0L6_9BACI</name>
<protein>
    <recommendedName>
        <fullName evidence="8">Enoyl-[acyl-carrier-protein] reductase [NADH]</fullName>
        <ecNumber evidence="8">1.3.1.9</ecNumber>
    </recommendedName>
</protein>
<evidence type="ECO:0000256" key="8">
    <source>
        <dbReference type="PIRNR" id="PIRNR000094"/>
    </source>
</evidence>
<evidence type="ECO:0000313" key="9">
    <source>
        <dbReference type="EMBL" id="MFC3041760.1"/>
    </source>
</evidence>
<keyword evidence="10" id="KW-1185">Reference proteome</keyword>
<keyword evidence="4" id="KW-0276">Fatty acid metabolism</keyword>
<dbReference type="PIRSF" id="PIRSF000094">
    <property type="entry name" value="Enoyl-ACP_rdct"/>
    <property type="match status" value="1"/>
</dbReference>
<keyword evidence="7 8" id="KW-0275">Fatty acid biosynthesis</keyword>
<dbReference type="Gene3D" id="3.40.50.720">
    <property type="entry name" value="NAD(P)-binding Rossmann-like Domain"/>
    <property type="match status" value="1"/>
</dbReference>
<keyword evidence="5 8" id="KW-0560">Oxidoreductase</keyword>
<dbReference type="EC" id="1.3.1.9" evidence="8"/>
<proteinExistence type="inferred from homology"/>
<comment type="caution">
    <text evidence="9">The sequence shown here is derived from an EMBL/GenBank/DDBJ whole genome shotgun (WGS) entry which is preliminary data.</text>
</comment>
<comment type="catalytic activity">
    <reaction evidence="8">
        <text>a 2,3-saturated acyl-[ACP] + NAD(+) = a (2E)-enoyl-[ACP] + NADH + H(+)</text>
        <dbReference type="Rhea" id="RHEA:10240"/>
        <dbReference type="Rhea" id="RHEA-COMP:9925"/>
        <dbReference type="Rhea" id="RHEA-COMP:9926"/>
        <dbReference type="ChEBI" id="CHEBI:15378"/>
        <dbReference type="ChEBI" id="CHEBI:57540"/>
        <dbReference type="ChEBI" id="CHEBI:57945"/>
        <dbReference type="ChEBI" id="CHEBI:78784"/>
        <dbReference type="ChEBI" id="CHEBI:78785"/>
        <dbReference type="EC" id="1.3.1.9"/>
    </reaction>
</comment>